<proteinExistence type="inferred from homology"/>
<evidence type="ECO:0000256" key="3">
    <source>
        <dbReference type="ARBA" id="ARBA00023242"/>
    </source>
</evidence>
<evidence type="ECO:0000256" key="2">
    <source>
        <dbReference type="ARBA" id="ARBA00007002"/>
    </source>
</evidence>
<feature type="compositionally biased region" description="Basic and acidic residues" evidence="4">
    <location>
        <begin position="173"/>
        <end position="183"/>
    </location>
</feature>
<dbReference type="InterPro" id="IPR037200">
    <property type="entry name" value="Isy1_sf"/>
</dbReference>
<gene>
    <name evidence="5" type="ORF">NAES01612_LOCUS10955</name>
</gene>
<dbReference type="Gene3D" id="1.10.287.660">
    <property type="entry name" value="Helix hairpin bin"/>
    <property type="match status" value="1"/>
</dbReference>
<dbReference type="Pfam" id="PF06246">
    <property type="entry name" value="Isy1"/>
    <property type="match status" value="1"/>
</dbReference>
<dbReference type="InterPro" id="IPR029012">
    <property type="entry name" value="Helix_hairpin_bin_sf"/>
</dbReference>
<organism evidence="5">
    <name type="scientific">Paramoeba aestuarina</name>
    <dbReference type="NCBI Taxonomy" id="180227"/>
    <lineage>
        <taxon>Eukaryota</taxon>
        <taxon>Amoebozoa</taxon>
        <taxon>Discosea</taxon>
        <taxon>Flabellinia</taxon>
        <taxon>Dactylopodida</taxon>
        <taxon>Paramoebidae</taxon>
        <taxon>Paramoeba</taxon>
    </lineage>
</organism>
<dbReference type="EMBL" id="HBKR01016569">
    <property type="protein sequence ID" value="CAE2304638.1"/>
    <property type="molecule type" value="Transcribed_RNA"/>
</dbReference>
<dbReference type="SUPFAM" id="SSF140102">
    <property type="entry name" value="ISY1 domain-like"/>
    <property type="match status" value="1"/>
</dbReference>
<dbReference type="FunFam" id="1.10.287.660:FF:000001">
    <property type="entry name" value="pre-mRNA-splicing factor ISY1 homolog"/>
    <property type="match status" value="1"/>
</dbReference>
<reference evidence="5" key="1">
    <citation type="submission" date="2021-01" db="EMBL/GenBank/DDBJ databases">
        <authorList>
            <person name="Corre E."/>
            <person name="Pelletier E."/>
            <person name="Niang G."/>
            <person name="Scheremetjew M."/>
            <person name="Finn R."/>
            <person name="Kale V."/>
            <person name="Holt S."/>
            <person name="Cochrane G."/>
            <person name="Meng A."/>
            <person name="Brown T."/>
            <person name="Cohen L."/>
        </authorList>
    </citation>
    <scope>NUCLEOTIDE SEQUENCE</scope>
    <source>
        <strain evidence="5">SoJaBio B1-5/56/2</strain>
    </source>
</reference>
<dbReference type="GO" id="GO:0000350">
    <property type="term" value="P:generation of catalytic spliceosome for second transesterification step"/>
    <property type="evidence" value="ECO:0007669"/>
    <property type="project" value="InterPro"/>
</dbReference>
<protein>
    <recommendedName>
        <fullName evidence="6">Pre-mRNA-splicing factor ISY1 homolog</fullName>
    </recommendedName>
</protein>
<feature type="compositionally biased region" description="Acidic residues" evidence="4">
    <location>
        <begin position="184"/>
        <end position="206"/>
    </location>
</feature>
<evidence type="ECO:0000256" key="1">
    <source>
        <dbReference type="ARBA" id="ARBA00004123"/>
    </source>
</evidence>
<dbReference type="GO" id="GO:0005634">
    <property type="term" value="C:nucleus"/>
    <property type="evidence" value="ECO:0007669"/>
    <property type="project" value="UniProtKB-SubCell"/>
</dbReference>
<evidence type="ECO:0000256" key="4">
    <source>
        <dbReference type="SAM" id="MobiDB-lite"/>
    </source>
</evidence>
<sequence>MKQDKGKKPYEKRPYIASECKYLPDAERWRQDVIKEIIRDVTQIQNESLGEYRIRELNDNINKRLREKTHWERRIAELGGRRYHEMSQKVIDDEGLEAPGSRGYKYFGAAKKLPGVKDLFFQKPSETAKRNRYELYSSVDADYYGFRDEDDGVLLKVEAAATLELERQAKRRCLQKERENQDKEEQEEGGEGEEAAYSSEEEEEAEFVAHVVLPSTEELEESLLQRKKEELLKKYLEDVEEDEDE</sequence>
<comment type="subcellular location">
    <subcellularLocation>
        <location evidence="1">Nucleus</location>
    </subcellularLocation>
</comment>
<dbReference type="InterPro" id="IPR009360">
    <property type="entry name" value="Isy1"/>
</dbReference>
<comment type="similarity">
    <text evidence="2">Belongs to the ISY1 family.</text>
</comment>
<evidence type="ECO:0008006" key="6">
    <source>
        <dbReference type="Google" id="ProtNLM"/>
    </source>
</evidence>
<accession>A0A7S4KSW5</accession>
<evidence type="ECO:0000313" key="5">
    <source>
        <dbReference type="EMBL" id="CAE2304638.1"/>
    </source>
</evidence>
<name>A0A7S4KSW5_9EUKA</name>
<feature type="region of interest" description="Disordered" evidence="4">
    <location>
        <begin position="173"/>
        <end position="206"/>
    </location>
</feature>
<dbReference type="AlphaFoldDB" id="A0A7S4KSW5"/>
<keyword evidence="3" id="KW-0539">Nucleus</keyword>
<dbReference type="PANTHER" id="PTHR13021">
    <property type="entry name" value="PRE-MRNA-SPLICING FACTOR ISY1"/>
    <property type="match status" value="1"/>
</dbReference>